<protein>
    <recommendedName>
        <fullName evidence="1">C-type lectin domain-containing protein</fullName>
    </recommendedName>
</protein>
<dbReference type="Proteomes" id="UP000261340">
    <property type="component" value="Unplaced"/>
</dbReference>
<reference evidence="2" key="1">
    <citation type="submission" date="2025-08" db="UniProtKB">
        <authorList>
            <consortium name="Ensembl"/>
        </authorList>
    </citation>
    <scope>IDENTIFICATION</scope>
</reference>
<sequence>MRVLHMENIEKLKQYTSHVLGHYDTQLEKLHHEYAQLKPSFGATREYHYVALEKTWPEAQRYCRENFVDLATIETEEDGAIVKKFPESSGGFAWIGLYDDINGWKWSNLSFVIVFCTPTFGFLEQLFYKEWFCASPSPFPVAFSGSSE</sequence>
<dbReference type="PANTHER" id="PTHR45784">
    <property type="entry name" value="C-TYPE LECTIN DOMAIN FAMILY 20 MEMBER A-RELATED"/>
    <property type="match status" value="1"/>
</dbReference>
<dbReference type="PROSITE" id="PS50041">
    <property type="entry name" value="C_TYPE_LECTIN_2"/>
    <property type="match status" value="1"/>
</dbReference>
<proteinExistence type="predicted"/>
<reference evidence="2" key="2">
    <citation type="submission" date="2025-09" db="UniProtKB">
        <authorList>
            <consortium name="Ensembl"/>
        </authorList>
    </citation>
    <scope>IDENTIFICATION</scope>
</reference>
<dbReference type="GeneTree" id="ENSGT01140000286130"/>
<dbReference type="AlphaFoldDB" id="A0A3Q0R961"/>
<dbReference type="Pfam" id="PF00059">
    <property type="entry name" value="Lectin_C"/>
    <property type="match status" value="1"/>
</dbReference>
<keyword evidence="3" id="KW-1185">Reference proteome</keyword>
<dbReference type="PANTHER" id="PTHR45784:SF3">
    <property type="entry name" value="C-TYPE LECTIN DOMAIN FAMILY 4 MEMBER K-LIKE-RELATED"/>
    <property type="match status" value="1"/>
</dbReference>
<evidence type="ECO:0000313" key="3">
    <source>
        <dbReference type="Proteomes" id="UP000261340"/>
    </source>
</evidence>
<dbReference type="InterPro" id="IPR016187">
    <property type="entry name" value="CTDL_fold"/>
</dbReference>
<organism evidence="2 3">
    <name type="scientific">Amphilophus citrinellus</name>
    <name type="common">Midas cichlid</name>
    <name type="synonym">Cichlasoma citrinellum</name>
    <dbReference type="NCBI Taxonomy" id="61819"/>
    <lineage>
        <taxon>Eukaryota</taxon>
        <taxon>Metazoa</taxon>
        <taxon>Chordata</taxon>
        <taxon>Craniata</taxon>
        <taxon>Vertebrata</taxon>
        <taxon>Euteleostomi</taxon>
        <taxon>Actinopterygii</taxon>
        <taxon>Neopterygii</taxon>
        <taxon>Teleostei</taxon>
        <taxon>Neoteleostei</taxon>
        <taxon>Acanthomorphata</taxon>
        <taxon>Ovalentaria</taxon>
        <taxon>Cichlomorphae</taxon>
        <taxon>Cichliformes</taxon>
        <taxon>Cichlidae</taxon>
        <taxon>New World cichlids</taxon>
        <taxon>Cichlasomatinae</taxon>
        <taxon>Heroini</taxon>
        <taxon>Amphilophus</taxon>
    </lineage>
</organism>
<dbReference type="InterPro" id="IPR001304">
    <property type="entry name" value="C-type_lectin-like"/>
</dbReference>
<evidence type="ECO:0000313" key="2">
    <source>
        <dbReference type="Ensembl" id="ENSACIP00000008674.1"/>
    </source>
</evidence>
<dbReference type="Ensembl" id="ENSACIT00000008933.1">
    <property type="protein sequence ID" value="ENSACIP00000008674.1"/>
    <property type="gene ID" value="ENSACIG00000006795.1"/>
</dbReference>
<dbReference type="Gene3D" id="3.10.100.10">
    <property type="entry name" value="Mannose-Binding Protein A, subunit A"/>
    <property type="match status" value="1"/>
</dbReference>
<dbReference type="SUPFAM" id="SSF56436">
    <property type="entry name" value="C-type lectin-like"/>
    <property type="match status" value="1"/>
</dbReference>
<dbReference type="InterPro" id="IPR016186">
    <property type="entry name" value="C-type_lectin-like/link_sf"/>
</dbReference>
<dbReference type="STRING" id="61819.ENSACIP00000008674"/>
<feature type="domain" description="C-type lectin" evidence="1">
    <location>
        <begin position="47"/>
        <end position="148"/>
    </location>
</feature>
<name>A0A3Q0R961_AMPCI</name>
<evidence type="ECO:0000259" key="1">
    <source>
        <dbReference type="PROSITE" id="PS50041"/>
    </source>
</evidence>
<accession>A0A3Q0R961</accession>